<name>A0A6D2JZZ7_9BRAS</name>
<dbReference type="Pfam" id="PF03080">
    <property type="entry name" value="Neprosin"/>
    <property type="match status" value="1"/>
</dbReference>
<dbReference type="AlphaFoldDB" id="A0A6D2JZZ7"/>
<dbReference type="PANTHER" id="PTHR31589:SF176">
    <property type="entry name" value="NEPROSIN ACTIVATION PEPTIDE DOMAIN-CONTAINING PROTEIN-RELATED"/>
    <property type="match status" value="1"/>
</dbReference>
<accession>A0A6D2JZZ7</accession>
<evidence type="ECO:0000259" key="1">
    <source>
        <dbReference type="PROSITE" id="PS52045"/>
    </source>
</evidence>
<feature type="domain" description="Neprosin PEP catalytic" evidence="1">
    <location>
        <begin position="78"/>
        <end position="320"/>
    </location>
</feature>
<dbReference type="PANTHER" id="PTHR31589">
    <property type="entry name" value="PROTEIN, PUTATIVE (DUF239)-RELATED-RELATED"/>
    <property type="match status" value="1"/>
</dbReference>
<gene>
    <name evidence="2" type="ORF">MERR_LOCUS32608</name>
</gene>
<dbReference type="Proteomes" id="UP000467841">
    <property type="component" value="Unassembled WGS sequence"/>
</dbReference>
<keyword evidence="3" id="KW-1185">Reference proteome</keyword>
<reference evidence="2" key="1">
    <citation type="submission" date="2020-01" db="EMBL/GenBank/DDBJ databases">
        <authorList>
            <person name="Mishra B."/>
        </authorList>
    </citation>
    <scope>NUCLEOTIDE SEQUENCE [LARGE SCALE GENOMIC DNA]</scope>
</reference>
<proteinExistence type="predicted"/>
<dbReference type="InterPro" id="IPR025521">
    <property type="entry name" value="Neprosin_propep"/>
</dbReference>
<dbReference type="Pfam" id="PF14365">
    <property type="entry name" value="Neprosin_AP"/>
    <property type="match status" value="1"/>
</dbReference>
<organism evidence="2 3">
    <name type="scientific">Microthlaspi erraticum</name>
    <dbReference type="NCBI Taxonomy" id="1685480"/>
    <lineage>
        <taxon>Eukaryota</taxon>
        <taxon>Viridiplantae</taxon>
        <taxon>Streptophyta</taxon>
        <taxon>Embryophyta</taxon>
        <taxon>Tracheophyta</taxon>
        <taxon>Spermatophyta</taxon>
        <taxon>Magnoliopsida</taxon>
        <taxon>eudicotyledons</taxon>
        <taxon>Gunneridae</taxon>
        <taxon>Pentapetalae</taxon>
        <taxon>rosids</taxon>
        <taxon>malvids</taxon>
        <taxon>Brassicales</taxon>
        <taxon>Brassicaceae</taxon>
        <taxon>Coluteocarpeae</taxon>
        <taxon>Microthlaspi</taxon>
    </lineage>
</organism>
<dbReference type="OrthoDB" id="1858978at2759"/>
<evidence type="ECO:0000313" key="2">
    <source>
        <dbReference type="EMBL" id="CAA7045373.1"/>
    </source>
</evidence>
<comment type="caution">
    <text evidence="2">The sequence shown here is derived from an EMBL/GenBank/DDBJ whole genome shotgun (WGS) entry which is preliminary data.</text>
</comment>
<dbReference type="EMBL" id="CACVBM020001318">
    <property type="protein sequence ID" value="CAA7045373.1"/>
    <property type="molecule type" value="Genomic_DNA"/>
</dbReference>
<protein>
    <recommendedName>
        <fullName evidence="1">Neprosin PEP catalytic domain-containing protein</fullName>
    </recommendedName>
</protein>
<dbReference type="InterPro" id="IPR053168">
    <property type="entry name" value="Glutamic_endopeptidase"/>
</dbReference>
<dbReference type="InterPro" id="IPR004314">
    <property type="entry name" value="Neprosin"/>
</dbReference>
<dbReference type="PROSITE" id="PS52045">
    <property type="entry name" value="NEPROSIN_PEP_CD"/>
    <property type="match status" value="1"/>
</dbReference>
<evidence type="ECO:0000313" key="3">
    <source>
        <dbReference type="Proteomes" id="UP000467841"/>
    </source>
</evidence>
<sequence length="320" mass="36173">MKNHTYHYKMRPIWKGMRERKTNNTVFGHLWENGVGCPIGTVPIRRVTKEDILALNSLDDKYKPHGSWNTSTSGPKNVLHPDQHYHAVGRTKGKGMRYNGATMDLCITAPQVKPTQHSASRIHFQMGDDFIQAGITVNPVLYKDHNPRIYVFTKAGEKSCFNNHCDVGMISVRQDLPLGMALSPVSIRAMEAYSTTFGLIKDQASGNWWLLLGRKSEQIGVWPEQIFGQTFGDKVEWGGEVFRAWLPSPQMGFGYFPTGKRLEDAYIKRISILDGNFQYDRQVNNIEAVSDNTRGYGVKQKIDKDIETGRVIYYGGPGNV</sequence>